<gene>
    <name evidence="1" type="ORF">TSAR_000323</name>
</gene>
<sequence>MEWTEWYLYTSRYIPVQRETEEFGNDSGVHICSWAYVLCTSKAKRFSENDMNSAIKGIANILAENYINEEQAKDKIKLCRELFKDYDPKLKI</sequence>
<dbReference type="EMBL" id="NNAY01000401">
    <property type="protein sequence ID" value="OXU28646.1"/>
    <property type="molecule type" value="Genomic_DNA"/>
</dbReference>
<reference evidence="1 2" key="1">
    <citation type="journal article" date="2017" name="Curr. Biol.">
        <title>The Evolution of Venom by Co-option of Single-Copy Genes.</title>
        <authorList>
            <person name="Martinson E.O."/>
            <person name="Mrinalini"/>
            <person name="Kelkar Y.D."/>
            <person name="Chang C.H."/>
            <person name="Werren J.H."/>
        </authorList>
    </citation>
    <scope>NUCLEOTIDE SEQUENCE [LARGE SCALE GENOMIC DNA]</scope>
    <source>
        <strain evidence="1 2">Alberta</strain>
        <tissue evidence="1">Whole body</tissue>
    </source>
</reference>
<proteinExistence type="predicted"/>
<organism evidence="1 2">
    <name type="scientific">Trichomalopsis sarcophagae</name>
    <dbReference type="NCBI Taxonomy" id="543379"/>
    <lineage>
        <taxon>Eukaryota</taxon>
        <taxon>Metazoa</taxon>
        <taxon>Ecdysozoa</taxon>
        <taxon>Arthropoda</taxon>
        <taxon>Hexapoda</taxon>
        <taxon>Insecta</taxon>
        <taxon>Pterygota</taxon>
        <taxon>Neoptera</taxon>
        <taxon>Endopterygota</taxon>
        <taxon>Hymenoptera</taxon>
        <taxon>Apocrita</taxon>
        <taxon>Proctotrupomorpha</taxon>
        <taxon>Chalcidoidea</taxon>
        <taxon>Pteromalidae</taxon>
        <taxon>Pteromalinae</taxon>
        <taxon>Trichomalopsis</taxon>
    </lineage>
</organism>
<keyword evidence="2" id="KW-1185">Reference proteome</keyword>
<dbReference type="AlphaFoldDB" id="A0A232FCW7"/>
<name>A0A232FCW7_9HYME</name>
<evidence type="ECO:0000313" key="1">
    <source>
        <dbReference type="EMBL" id="OXU28646.1"/>
    </source>
</evidence>
<comment type="caution">
    <text evidence="1">The sequence shown here is derived from an EMBL/GenBank/DDBJ whole genome shotgun (WGS) entry which is preliminary data.</text>
</comment>
<evidence type="ECO:0000313" key="2">
    <source>
        <dbReference type="Proteomes" id="UP000215335"/>
    </source>
</evidence>
<protein>
    <submittedName>
        <fullName evidence="1">Uncharacterized protein</fullName>
    </submittedName>
</protein>
<accession>A0A232FCW7</accession>
<dbReference type="Proteomes" id="UP000215335">
    <property type="component" value="Unassembled WGS sequence"/>
</dbReference>